<feature type="region of interest" description="Disordered" evidence="1">
    <location>
        <begin position="242"/>
        <end position="602"/>
    </location>
</feature>
<dbReference type="PANTHER" id="PTHR14625:SF3">
    <property type="entry name" value="MICROCEPHALIN"/>
    <property type="match status" value="1"/>
</dbReference>
<organism evidence="3 4">
    <name type="scientific">Littorina saxatilis</name>
    <dbReference type="NCBI Taxonomy" id="31220"/>
    <lineage>
        <taxon>Eukaryota</taxon>
        <taxon>Metazoa</taxon>
        <taxon>Spiralia</taxon>
        <taxon>Lophotrochozoa</taxon>
        <taxon>Mollusca</taxon>
        <taxon>Gastropoda</taxon>
        <taxon>Caenogastropoda</taxon>
        <taxon>Littorinimorpha</taxon>
        <taxon>Littorinoidea</taxon>
        <taxon>Littorinidae</taxon>
        <taxon>Littorina</taxon>
    </lineage>
</organism>
<dbReference type="SUPFAM" id="SSF52113">
    <property type="entry name" value="BRCT domain"/>
    <property type="match status" value="3"/>
</dbReference>
<comment type="caution">
    <text evidence="3">The sequence shown here is derived from an EMBL/GenBank/DDBJ whole genome shotgun (WGS) entry which is preliminary data.</text>
</comment>
<dbReference type="InterPro" id="IPR022047">
    <property type="entry name" value="Microcephalin-like"/>
</dbReference>
<feature type="compositionally biased region" description="Polar residues" evidence="1">
    <location>
        <begin position="354"/>
        <end position="363"/>
    </location>
</feature>
<protein>
    <recommendedName>
        <fullName evidence="2">BRCT domain-containing protein</fullName>
    </recommendedName>
</protein>
<feature type="compositionally biased region" description="Basic residues" evidence="1">
    <location>
        <begin position="569"/>
        <end position="582"/>
    </location>
</feature>
<evidence type="ECO:0000256" key="1">
    <source>
        <dbReference type="SAM" id="MobiDB-lite"/>
    </source>
</evidence>
<dbReference type="CDD" id="cd17736">
    <property type="entry name" value="BRCT_microcephalin_rpt2"/>
    <property type="match status" value="1"/>
</dbReference>
<dbReference type="SMART" id="SM00292">
    <property type="entry name" value="BRCT"/>
    <property type="match status" value="3"/>
</dbReference>
<accession>A0AAN9B677</accession>
<feature type="domain" description="BRCT" evidence="2">
    <location>
        <begin position="782"/>
        <end position="861"/>
    </location>
</feature>
<feature type="compositionally biased region" description="Polar residues" evidence="1">
    <location>
        <begin position="387"/>
        <end position="401"/>
    </location>
</feature>
<feature type="compositionally biased region" description="Basic residues" evidence="1">
    <location>
        <begin position="637"/>
        <end position="649"/>
    </location>
</feature>
<feature type="compositionally biased region" description="Polar residues" evidence="1">
    <location>
        <begin position="444"/>
        <end position="462"/>
    </location>
</feature>
<dbReference type="EMBL" id="JBAMIC010000011">
    <property type="protein sequence ID" value="KAK7100031.1"/>
    <property type="molecule type" value="Genomic_DNA"/>
</dbReference>
<dbReference type="PANTHER" id="PTHR14625">
    <property type="entry name" value="MICROCEPHALIN"/>
    <property type="match status" value="1"/>
</dbReference>
<reference evidence="3 4" key="1">
    <citation type="submission" date="2024-02" db="EMBL/GenBank/DDBJ databases">
        <title>Chromosome-scale genome assembly of the rough periwinkle Littorina saxatilis.</title>
        <authorList>
            <person name="De Jode A."/>
            <person name="Faria R."/>
            <person name="Formenti G."/>
            <person name="Sims Y."/>
            <person name="Smith T.P."/>
            <person name="Tracey A."/>
            <person name="Wood J.M.D."/>
            <person name="Zagrodzka Z.B."/>
            <person name="Johannesson K."/>
            <person name="Butlin R.K."/>
            <person name="Leder E.H."/>
        </authorList>
    </citation>
    <scope>NUCLEOTIDE SEQUENCE [LARGE SCALE GENOMIC DNA]</scope>
    <source>
        <strain evidence="3">Snail1</strain>
        <tissue evidence="3">Muscle</tissue>
    </source>
</reference>
<dbReference type="Pfam" id="PF12738">
    <property type="entry name" value="PTCB-BRCT"/>
    <property type="match status" value="1"/>
</dbReference>
<dbReference type="Pfam" id="PF16589">
    <property type="entry name" value="BRCT_2"/>
    <property type="match status" value="1"/>
</dbReference>
<evidence type="ECO:0000259" key="2">
    <source>
        <dbReference type="PROSITE" id="PS50172"/>
    </source>
</evidence>
<dbReference type="Pfam" id="PF00533">
    <property type="entry name" value="BRCT"/>
    <property type="match status" value="1"/>
</dbReference>
<dbReference type="AlphaFoldDB" id="A0AAN9B677"/>
<dbReference type="CDD" id="cd17751">
    <property type="entry name" value="BRCT_microcephalin_rpt3"/>
    <property type="match status" value="1"/>
</dbReference>
<dbReference type="Gene3D" id="3.40.50.10190">
    <property type="entry name" value="BRCT domain"/>
    <property type="match status" value="3"/>
</dbReference>
<feature type="compositionally biased region" description="Polar residues" evidence="1">
    <location>
        <begin position="326"/>
        <end position="336"/>
    </location>
</feature>
<feature type="compositionally biased region" description="Basic and acidic residues" evidence="1">
    <location>
        <begin position="407"/>
        <end position="428"/>
    </location>
</feature>
<feature type="domain" description="BRCT" evidence="2">
    <location>
        <begin position="662"/>
        <end position="760"/>
    </location>
</feature>
<dbReference type="PROSITE" id="PS50172">
    <property type="entry name" value="BRCT"/>
    <property type="match status" value="3"/>
</dbReference>
<dbReference type="InterPro" id="IPR001357">
    <property type="entry name" value="BRCT_dom"/>
</dbReference>
<feature type="domain" description="BRCT" evidence="2">
    <location>
        <begin position="20"/>
        <end position="110"/>
    </location>
</feature>
<feature type="region of interest" description="Disordered" evidence="1">
    <location>
        <begin position="621"/>
        <end position="665"/>
    </location>
</feature>
<dbReference type="GO" id="GO:0000278">
    <property type="term" value="P:mitotic cell cycle"/>
    <property type="evidence" value="ECO:0007669"/>
    <property type="project" value="TreeGrafter"/>
</dbReference>
<dbReference type="CDD" id="cd17716">
    <property type="entry name" value="BRCT_microcephalin_rpt1"/>
    <property type="match status" value="1"/>
</dbReference>
<gene>
    <name evidence="3" type="ORF">V1264_023042</name>
</gene>
<feature type="compositionally biased region" description="Polar residues" evidence="1">
    <location>
        <begin position="279"/>
        <end position="299"/>
    </location>
</feature>
<proteinExistence type="predicted"/>
<evidence type="ECO:0000313" key="4">
    <source>
        <dbReference type="Proteomes" id="UP001374579"/>
    </source>
</evidence>
<dbReference type="Proteomes" id="UP001374579">
    <property type="component" value="Unassembled WGS sequence"/>
</dbReference>
<dbReference type="InterPro" id="IPR036420">
    <property type="entry name" value="BRCT_dom_sf"/>
</dbReference>
<sequence length="875" mass="96620">MAEASPSTSTSATSSTFSPAQASILKDVVAYVEVRTASDDRSAAVAQVLRKMGARVEEKFTNNVTHVVFKEGTKRTRDKALKLGVHLVSVLWVESCKELQSKAPESRFVANTERCGTPPPGVRWKKYKFMQPRAFEDDLGRSAERCEKRLRKMLMQGADSNTPLHSPSHVLVVDTQPRSPFVMAALGPGFNFESPVIIPSTPPSMQARLDQLKREKEAKKQWVITESPLCAKAVEEEPLQRILFTNQTPPQEKETVPKPKPNRRSTRLSGRVDIRTLPSCVTKQRSSQETTPARTVTTIEESASSVKASSSSESSESDVRVKEQRVSQNGPKTSTLPDKPLTGASVFLKKTNNRRSLGSLSFSQDEKRSSQVSQQASNKARAHTRRSMGSSLLPTKTNSLVPPSGLDDGKEKKDREEENSSSADENRGSDIASSRQTHKKRSASEYTGSNSSVAESSSQPSRVENFASRAATARPTAKKRKLLNPSQDLHILSPSPEENPNLPGPLPASDGVGKRGKKRTSCNVDAVFPSTAPASKRSSKENHGKRKRQSNDMDANISEEGLSETGSRKTAKKSRKESHRKIKDMSASASALCSSTSHTSSMLGSSMSMIFNDTSGLSSGAGRFAPPRNSIAEFKVRKPSRQSRRKRSREGKDQGGSSEDDQRPKLMSMQKFRLSSMPSLVMTSLHRPEQEEVIAAVKKLGVFRVEDRVSKDTTHLVYGEPKRTLNVLHALARGCWLVSKEWVLESVEQKQWISEEDFEAVEEFCKAKDARLAREADIPGTYQCRIFEAAGSLFVSNTCTPPRSHLLKLLHLCGAKVTDSIQKADFYIGDQIHDEKISIKPVWVLDCISQQKLLPMDDYVLAINFKPKTSCSPEY</sequence>
<keyword evidence="4" id="KW-1185">Reference proteome</keyword>
<feature type="compositionally biased region" description="Low complexity" evidence="1">
    <location>
        <begin position="300"/>
        <end position="314"/>
    </location>
</feature>
<evidence type="ECO:0000313" key="3">
    <source>
        <dbReference type="EMBL" id="KAK7100031.1"/>
    </source>
</evidence>
<feature type="compositionally biased region" description="Low complexity" evidence="1">
    <location>
        <begin position="585"/>
        <end position="602"/>
    </location>
</feature>
<name>A0AAN9B677_9CAEN</name>